<dbReference type="AlphaFoldDB" id="A0A2B7Z0Z1"/>
<feature type="region of interest" description="Disordered" evidence="2">
    <location>
        <begin position="52"/>
        <end position="92"/>
    </location>
</feature>
<name>A0A2B7Z0Z1_POLH7</name>
<dbReference type="Proteomes" id="UP000224634">
    <property type="component" value="Unassembled WGS sequence"/>
</dbReference>
<proteinExistence type="inferred from homology"/>
<dbReference type="PANTHER" id="PTHR28063:SF1">
    <property type="entry name" value="RNA POLYMERASE II NUCLEAR LOCALIZATION PROTEIN IWR1"/>
    <property type="match status" value="1"/>
</dbReference>
<dbReference type="GO" id="GO:0005737">
    <property type="term" value="C:cytoplasm"/>
    <property type="evidence" value="ECO:0007669"/>
    <property type="project" value="TreeGrafter"/>
</dbReference>
<dbReference type="EMBL" id="PDNA01000012">
    <property type="protein sequence ID" value="PGH26893.1"/>
    <property type="molecule type" value="Genomic_DNA"/>
</dbReference>
<gene>
    <name evidence="4" type="ORF">AJ80_01475</name>
</gene>
<reference evidence="4 5" key="1">
    <citation type="submission" date="2017-10" db="EMBL/GenBank/DDBJ databases">
        <title>Comparative genomics in systemic dimorphic fungi from Ajellomycetaceae.</title>
        <authorList>
            <person name="Munoz J.F."/>
            <person name="Mcewen J.G."/>
            <person name="Clay O.K."/>
            <person name="Cuomo C.A."/>
        </authorList>
    </citation>
    <scope>NUCLEOTIDE SEQUENCE [LARGE SCALE GENOMIC DNA]</scope>
    <source>
        <strain evidence="4 5">UAMH7299</strain>
    </source>
</reference>
<dbReference type="STRING" id="1447883.A0A2B7Z0Z1"/>
<accession>A0A2B7Z0Z1</accession>
<comment type="caution">
    <text evidence="4">The sequence shown here is derived from an EMBL/GenBank/DDBJ whole genome shotgun (WGS) entry which is preliminary data.</text>
</comment>
<feature type="region of interest" description="Disordered" evidence="2">
    <location>
        <begin position="208"/>
        <end position="230"/>
    </location>
</feature>
<feature type="compositionally biased region" description="Acidic residues" evidence="2">
    <location>
        <begin position="526"/>
        <end position="539"/>
    </location>
</feature>
<feature type="region of interest" description="Disordered" evidence="2">
    <location>
        <begin position="365"/>
        <end position="440"/>
    </location>
</feature>
<dbReference type="GO" id="GO:0006606">
    <property type="term" value="P:protein import into nucleus"/>
    <property type="evidence" value="ECO:0007669"/>
    <property type="project" value="InterPro"/>
</dbReference>
<dbReference type="OrthoDB" id="6255506at2759"/>
<comment type="similarity">
    <text evidence="1">Belongs to the IWR1/SLC7A6OS family.</text>
</comment>
<keyword evidence="5" id="KW-1185">Reference proteome</keyword>
<evidence type="ECO:0000256" key="1">
    <source>
        <dbReference type="ARBA" id="ARBA00010218"/>
    </source>
</evidence>
<protein>
    <recommendedName>
        <fullName evidence="3">Transcription factor Iwr1 domain-containing protein</fullName>
    </recommendedName>
</protein>
<evidence type="ECO:0000313" key="4">
    <source>
        <dbReference type="EMBL" id="PGH26893.1"/>
    </source>
</evidence>
<evidence type="ECO:0000256" key="2">
    <source>
        <dbReference type="SAM" id="MobiDB-lite"/>
    </source>
</evidence>
<dbReference type="InterPro" id="IPR040150">
    <property type="entry name" value="Iwr1"/>
</dbReference>
<feature type="region of interest" description="Disordered" evidence="2">
    <location>
        <begin position="503"/>
        <end position="540"/>
    </location>
</feature>
<dbReference type="InterPro" id="IPR013883">
    <property type="entry name" value="TF_Iwr1_dom"/>
</dbReference>
<evidence type="ECO:0000259" key="3">
    <source>
        <dbReference type="Pfam" id="PF08574"/>
    </source>
</evidence>
<dbReference type="Pfam" id="PF08574">
    <property type="entry name" value="Iwr1"/>
    <property type="match status" value="1"/>
</dbReference>
<evidence type="ECO:0000313" key="5">
    <source>
        <dbReference type="Proteomes" id="UP000224634"/>
    </source>
</evidence>
<feature type="domain" description="Transcription factor Iwr1" evidence="3">
    <location>
        <begin position="442"/>
        <end position="530"/>
    </location>
</feature>
<organism evidence="4 5">
    <name type="scientific">Polytolypa hystricis (strain UAMH7299)</name>
    <dbReference type="NCBI Taxonomy" id="1447883"/>
    <lineage>
        <taxon>Eukaryota</taxon>
        <taxon>Fungi</taxon>
        <taxon>Dikarya</taxon>
        <taxon>Ascomycota</taxon>
        <taxon>Pezizomycotina</taxon>
        <taxon>Eurotiomycetes</taxon>
        <taxon>Eurotiomycetidae</taxon>
        <taxon>Onygenales</taxon>
        <taxon>Onygenales incertae sedis</taxon>
        <taxon>Polytolypa</taxon>
    </lineage>
</organism>
<sequence length="584" mass="63541">MALPPEHIRIKRRREEEPVETLYIRSDLHQSKRRFTDFVFQRVVPSAVAGDKDKTIATGGGADAGPTPSSLAPGGGGGLKSPRSVSSGPSLASGMVVSRGVPVVRATAPGEEFADARRRQAAALPVAQKEPKAPVSTISDRAVSLSAKGASGPGRTTLRRFHISAPTVAPGAADDVESAPESRFLHKVSAGVQKRKSALKAVVVEKLAHHHHTGASRPGSRSSSRTRDSRTANVLDELAAKISGVTVSGKMEDVDVIVTTTPRKRHVINDAERRWKADPSTHKFSERLTHAAEGKGRTAQSAHDDPTLWDHGSDELARELELIALQMTGGAAAGSSSSAAAAAVEPVSQLKSVEEEMELVSPKPVLKYQPRPPTEQRERKVHHDRGESMHIDQPIAGDMKPATATTTTTTSVPDTDMTGVTSPHTAPKPLVPAEDADSDTDSDYVYDEFIRRRVHEVEADPRVIQLLNGEWVSEKEAAPRDIGIVVITEEDVHYWDAIAEADDENKKEWDDEDEDSNAEDNPANEYPDEDLDFDDEYDDTNAAYRQYRQNASDDEEFDVNDFDDDACGYGYGYRGYKAFSDNEE</sequence>
<dbReference type="PANTHER" id="PTHR28063">
    <property type="entry name" value="RNA POLYMERASE II NUCLEAR LOCALIZATION PROTEIN IWR1"/>
    <property type="match status" value="1"/>
</dbReference>